<keyword evidence="5" id="KW-1185">Reference proteome</keyword>
<gene>
    <name evidence="4" type="ORF">VSH64_33705</name>
</gene>
<dbReference type="InterPro" id="IPR021202">
    <property type="entry name" value="Rv3654c-like"/>
</dbReference>
<name>A0ABZ1I1W8_9PSEU</name>
<protein>
    <submittedName>
        <fullName evidence="4">Rv3654c family TadE-like protein</fullName>
    </submittedName>
</protein>
<keyword evidence="2" id="KW-0472">Membrane</keyword>
<feature type="transmembrane region" description="Helical" evidence="2">
    <location>
        <begin position="21"/>
        <end position="46"/>
    </location>
</feature>
<keyword evidence="2" id="KW-1133">Transmembrane helix</keyword>
<dbReference type="RefSeq" id="WP_326566784.1">
    <property type="nucleotide sequence ID" value="NZ_CP142149.1"/>
</dbReference>
<accession>A0ABZ1I1W8</accession>
<feature type="compositionally biased region" description="Pro residues" evidence="1">
    <location>
        <begin position="110"/>
        <end position="119"/>
    </location>
</feature>
<evidence type="ECO:0000256" key="2">
    <source>
        <dbReference type="SAM" id="Phobius"/>
    </source>
</evidence>
<dbReference type="NCBIfam" id="TIGR03816">
    <property type="entry name" value="tadE_like_DECH"/>
    <property type="match status" value="1"/>
</dbReference>
<evidence type="ECO:0000259" key="3">
    <source>
        <dbReference type="Pfam" id="PF13400"/>
    </source>
</evidence>
<evidence type="ECO:0000313" key="4">
    <source>
        <dbReference type="EMBL" id="WSE27776.1"/>
    </source>
</evidence>
<dbReference type="Pfam" id="PF13400">
    <property type="entry name" value="Tad"/>
    <property type="match status" value="1"/>
</dbReference>
<sequence>MKQSSKGQPPRAARRLTADDGVATVWTAIVIAALVAFAAAGCWLGAAVAARHRVEAAADLGALAAAAHAADGPARACDRAREVAEHEGAVVTACSWRERDALVEVRAATPPVPGLPPPSARARAGPVDLPE</sequence>
<dbReference type="InterPro" id="IPR028087">
    <property type="entry name" value="Tad_N"/>
</dbReference>
<dbReference type="EMBL" id="CP142149">
    <property type="protein sequence ID" value="WSE27776.1"/>
    <property type="molecule type" value="Genomic_DNA"/>
</dbReference>
<evidence type="ECO:0000256" key="1">
    <source>
        <dbReference type="SAM" id="MobiDB-lite"/>
    </source>
</evidence>
<dbReference type="Proteomes" id="UP001330812">
    <property type="component" value="Chromosome"/>
</dbReference>
<evidence type="ECO:0000313" key="5">
    <source>
        <dbReference type="Proteomes" id="UP001330812"/>
    </source>
</evidence>
<organism evidence="4 5">
    <name type="scientific">Amycolatopsis rhabdoformis</name>
    <dbReference type="NCBI Taxonomy" id="1448059"/>
    <lineage>
        <taxon>Bacteria</taxon>
        <taxon>Bacillati</taxon>
        <taxon>Actinomycetota</taxon>
        <taxon>Actinomycetes</taxon>
        <taxon>Pseudonocardiales</taxon>
        <taxon>Pseudonocardiaceae</taxon>
        <taxon>Amycolatopsis</taxon>
    </lineage>
</organism>
<reference evidence="4 5" key="1">
    <citation type="journal article" date="2015" name="Int. J. Syst. Evol. Microbiol.">
        <title>Amycolatopsis rhabdoformis sp. nov., an actinomycete isolated from a tropical forest soil.</title>
        <authorList>
            <person name="Souza W.R."/>
            <person name="Silva R.E."/>
            <person name="Goodfellow M."/>
            <person name="Busarakam K."/>
            <person name="Figueiro F.S."/>
            <person name="Ferreira D."/>
            <person name="Rodrigues-Filho E."/>
            <person name="Moraes L.A.B."/>
            <person name="Zucchi T.D."/>
        </authorList>
    </citation>
    <scope>NUCLEOTIDE SEQUENCE [LARGE SCALE GENOMIC DNA]</scope>
    <source>
        <strain evidence="4 5">NCIMB 14900</strain>
    </source>
</reference>
<proteinExistence type="predicted"/>
<feature type="domain" description="Putative Flp pilus-assembly TadG-like N-terminal" evidence="3">
    <location>
        <begin position="21"/>
        <end position="67"/>
    </location>
</feature>
<feature type="region of interest" description="Disordered" evidence="1">
    <location>
        <begin position="108"/>
        <end position="131"/>
    </location>
</feature>
<keyword evidence="2" id="KW-0812">Transmembrane</keyword>